<sequence>MSPCFAGSKRPLEMVLYDPAAASQQLANMRARQKEEAAANSSSAAAAASGAMVPHAGTILDVAPINTLPPLLRLPAAGREEPPCLRRHFLVALGLRADLPVHFIDDKYVTSTDLDSHQNRFRIPSNGVERHLRPLLNPQELYAASLLHDPCPVPRAKRPRLELQPGPPPEPQNNAAAEGQGEQLPPGKKIKKPKKKGKVHGGLRVKLVSLAAGAKELQMSRWESSRGTIVKGEGYLDFIRGCGFRERDAVEIWAFVQRRFHLFGADVCDDSLLHLLVVKKQEVPRCCYCPAPVPVHVPPPALPVP</sequence>
<name>A0A811P9T3_9POAL</name>
<reference evidence="2" key="1">
    <citation type="submission" date="2020-10" db="EMBL/GenBank/DDBJ databases">
        <authorList>
            <person name="Han B."/>
            <person name="Lu T."/>
            <person name="Zhao Q."/>
            <person name="Huang X."/>
            <person name="Zhao Y."/>
        </authorList>
    </citation>
    <scope>NUCLEOTIDE SEQUENCE</scope>
</reference>
<accession>A0A811P9T3</accession>
<dbReference type="Proteomes" id="UP000604825">
    <property type="component" value="Unassembled WGS sequence"/>
</dbReference>
<protein>
    <submittedName>
        <fullName evidence="2">Uncharacterized protein</fullName>
    </submittedName>
</protein>
<dbReference type="PANTHER" id="PTHR34397">
    <property type="entry name" value="OS05G0237600 PROTEIN"/>
    <property type="match status" value="1"/>
</dbReference>
<evidence type="ECO:0000313" key="3">
    <source>
        <dbReference type="Proteomes" id="UP000604825"/>
    </source>
</evidence>
<dbReference type="AlphaFoldDB" id="A0A811P9T3"/>
<organism evidence="2 3">
    <name type="scientific">Miscanthus lutarioriparius</name>
    <dbReference type="NCBI Taxonomy" id="422564"/>
    <lineage>
        <taxon>Eukaryota</taxon>
        <taxon>Viridiplantae</taxon>
        <taxon>Streptophyta</taxon>
        <taxon>Embryophyta</taxon>
        <taxon>Tracheophyta</taxon>
        <taxon>Spermatophyta</taxon>
        <taxon>Magnoliopsida</taxon>
        <taxon>Liliopsida</taxon>
        <taxon>Poales</taxon>
        <taxon>Poaceae</taxon>
        <taxon>PACMAD clade</taxon>
        <taxon>Panicoideae</taxon>
        <taxon>Andropogonodae</taxon>
        <taxon>Andropogoneae</taxon>
        <taxon>Saccharinae</taxon>
        <taxon>Miscanthus</taxon>
    </lineage>
</organism>
<dbReference type="OrthoDB" id="631801at2759"/>
<dbReference type="PANTHER" id="PTHR34397:SF24">
    <property type="entry name" value="B3 DOMAIN-CONTAINING PROTEIN"/>
    <property type="match status" value="1"/>
</dbReference>
<keyword evidence="3" id="KW-1185">Reference proteome</keyword>
<evidence type="ECO:0000313" key="2">
    <source>
        <dbReference type="EMBL" id="CAD6237378.1"/>
    </source>
</evidence>
<feature type="region of interest" description="Disordered" evidence="1">
    <location>
        <begin position="154"/>
        <end position="199"/>
    </location>
</feature>
<feature type="compositionally biased region" description="Basic residues" evidence="1">
    <location>
        <begin position="188"/>
        <end position="199"/>
    </location>
</feature>
<evidence type="ECO:0000256" key="1">
    <source>
        <dbReference type="SAM" id="MobiDB-lite"/>
    </source>
</evidence>
<gene>
    <name evidence="2" type="ORF">NCGR_LOCUS24934</name>
</gene>
<dbReference type="EMBL" id="CAJGYO010000006">
    <property type="protein sequence ID" value="CAD6237378.1"/>
    <property type="molecule type" value="Genomic_DNA"/>
</dbReference>
<proteinExistence type="predicted"/>
<comment type="caution">
    <text evidence="2">The sequence shown here is derived from an EMBL/GenBank/DDBJ whole genome shotgun (WGS) entry which is preliminary data.</text>
</comment>